<keyword evidence="1" id="KW-0812">Transmembrane</keyword>
<dbReference type="EMBL" id="GBRH01187245">
    <property type="protein sequence ID" value="JAE10651.1"/>
    <property type="molecule type" value="Transcribed_RNA"/>
</dbReference>
<keyword evidence="1" id="KW-0472">Membrane</keyword>
<organism evidence="2">
    <name type="scientific">Arundo donax</name>
    <name type="common">Giant reed</name>
    <name type="synonym">Donax arundinaceus</name>
    <dbReference type="NCBI Taxonomy" id="35708"/>
    <lineage>
        <taxon>Eukaryota</taxon>
        <taxon>Viridiplantae</taxon>
        <taxon>Streptophyta</taxon>
        <taxon>Embryophyta</taxon>
        <taxon>Tracheophyta</taxon>
        <taxon>Spermatophyta</taxon>
        <taxon>Magnoliopsida</taxon>
        <taxon>Liliopsida</taxon>
        <taxon>Poales</taxon>
        <taxon>Poaceae</taxon>
        <taxon>PACMAD clade</taxon>
        <taxon>Arundinoideae</taxon>
        <taxon>Arundineae</taxon>
        <taxon>Arundo</taxon>
    </lineage>
</organism>
<keyword evidence="1" id="KW-1133">Transmembrane helix</keyword>
<feature type="transmembrane region" description="Helical" evidence="1">
    <location>
        <begin position="12"/>
        <end position="31"/>
    </location>
</feature>
<name>A0A0A9FKM5_ARUDO</name>
<evidence type="ECO:0000256" key="1">
    <source>
        <dbReference type="SAM" id="Phobius"/>
    </source>
</evidence>
<protein>
    <submittedName>
        <fullName evidence="2">Uncharacterized protein</fullName>
    </submittedName>
</protein>
<accession>A0A0A9FKM5</accession>
<sequence>MKCQRRVLCNNATIAGLLKAVLLLPILFFFFRKAPK</sequence>
<proteinExistence type="predicted"/>
<evidence type="ECO:0000313" key="2">
    <source>
        <dbReference type="EMBL" id="JAE10651.1"/>
    </source>
</evidence>
<reference evidence="2" key="2">
    <citation type="journal article" date="2015" name="Data Brief">
        <title>Shoot transcriptome of the giant reed, Arundo donax.</title>
        <authorList>
            <person name="Barrero R.A."/>
            <person name="Guerrero F.D."/>
            <person name="Moolhuijzen P."/>
            <person name="Goolsby J.A."/>
            <person name="Tidwell J."/>
            <person name="Bellgard S.E."/>
            <person name="Bellgard M.I."/>
        </authorList>
    </citation>
    <scope>NUCLEOTIDE SEQUENCE</scope>
    <source>
        <tissue evidence="2">Shoot tissue taken approximately 20 cm above the soil surface</tissue>
    </source>
</reference>
<reference evidence="2" key="1">
    <citation type="submission" date="2014-09" db="EMBL/GenBank/DDBJ databases">
        <authorList>
            <person name="Magalhaes I.L.F."/>
            <person name="Oliveira U."/>
            <person name="Santos F.R."/>
            <person name="Vidigal T.H.D.A."/>
            <person name="Brescovit A.D."/>
            <person name="Santos A.J."/>
        </authorList>
    </citation>
    <scope>NUCLEOTIDE SEQUENCE</scope>
    <source>
        <tissue evidence="2">Shoot tissue taken approximately 20 cm above the soil surface</tissue>
    </source>
</reference>
<dbReference type="AlphaFoldDB" id="A0A0A9FKM5"/>